<name>A0AAN7X3P7_ELEMC</name>
<accession>A0AAN7X3P7</accession>
<proteinExistence type="predicted"/>
<keyword evidence="3" id="KW-1185">Reference proteome</keyword>
<feature type="region of interest" description="Disordered" evidence="1">
    <location>
        <begin position="23"/>
        <end position="75"/>
    </location>
</feature>
<reference evidence="2 3" key="2">
    <citation type="journal article" date="2023" name="Mol. Biol. Evol.">
        <title>Genomics of Secondarily Temperate Adaptation in the Only Non-Antarctic Icefish.</title>
        <authorList>
            <person name="Rivera-Colon A.G."/>
            <person name="Rayamajhi N."/>
            <person name="Minhas B.F."/>
            <person name="Madrigal G."/>
            <person name="Bilyk K.T."/>
            <person name="Yoon V."/>
            <person name="Hune M."/>
            <person name="Gregory S."/>
            <person name="Cheng C.H.C."/>
            <person name="Catchen J.M."/>
        </authorList>
    </citation>
    <scope>NUCLEOTIDE SEQUENCE [LARGE SCALE GENOMIC DNA]</scope>
    <source>
        <strain evidence="2">JMC-PN-2008</strain>
    </source>
</reference>
<reference evidence="2 3" key="1">
    <citation type="journal article" date="2023" name="Genes (Basel)">
        <title>Chromosome-Level Genome Assembly and Circadian Gene Repertoire of the Patagonia Blennie Eleginops maclovinus-The Closest Ancestral Proxy of Antarctic Cryonotothenioids.</title>
        <authorList>
            <person name="Cheng C.C."/>
            <person name="Rivera-Colon A.G."/>
            <person name="Minhas B.F."/>
            <person name="Wilson L."/>
            <person name="Rayamajhi N."/>
            <person name="Vargas-Chacoff L."/>
            <person name="Catchen J.M."/>
        </authorList>
    </citation>
    <scope>NUCLEOTIDE SEQUENCE [LARGE SCALE GENOMIC DNA]</scope>
    <source>
        <strain evidence="2">JMC-PN-2008</strain>
    </source>
</reference>
<organism evidence="2 3">
    <name type="scientific">Eleginops maclovinus</name>
    <name type="common">Patagonian blennie</name>
    <name type="synonym">Eleginus maclovinus</name>
    <dbReference type="NCBI Taxonomy" id="56733"/>
    <lineage>
        <taxon>Eukaryota</taxon>
        <taxon>Metazoa</taxon>
        <taxon>Chordata</taxon>
        <taxon>Craniata</taxon>
        <taxon>Vertebrata</taxon>
        <taxon>Euteleostomi</taxon>
        <taxon>Actinopterygii</taxon>
        <taxon>Neopterygii</taxon>
        <taxon>Teleostei</taxon>
        <taxon>Neoteleostei</taxon>
        <taxon>Acanthomorphata</taxon>
        <taxon>Eupercaria</taxon>
        <taxon>Perciformes</taxon>
        <taxon>Notothenioidei</taxon>
        <taxon>Eleginopidae</taxon>
        <taxon>Eleginops</taxon>
    </lineage>
</organism>
<comment type="caution">
    <text evidence="2">The sequence shown here is derived from an EMBL/GenBank/DDBJ whole genome shotgun (WGS) entry which is preliminary data.</text>
</comment>
<dbReference type="EMBL" id="JAUZQC010000017">
    <property type="protein sequence ID" value="KAK5855663.1"/>
    <property type="molecule type" value="Genomic_DNA"/>
</dbReference>
<evidence type="ECO:0000313" key="3">
    <source>
        <dbReference type="Proteomes" id="UP001346869"/>
    </source>
</evidence>
<evidence type="ECO:0000256" key="1">
    <source>
        <dbReference type="SAM" id="MobiDB-lite"/>
    </source>
</evidence>
<dbReference type="Proteomes" id="UP001346869">
    <property type="component" value="Unassembled WGS sequence"/>
</dbReference>
<feature type="compositionally biased region" description="Basic and acidic residues" evidence="1">
    <location>
        <begin position="26"/>
        <end position="42"/>
    </location>
</feature>
<gene>
    <name evidence="2" type="ORF">PBY51_007321</name>
</gene>
<evidence type="ECO:0000313" key="2">
    <source>
        <dbReference type="EMBL" id="KAK5855663.1"/>
    </source>
</evidence>
<dbReference type="AlphaFoldDB" id="A0AAN7X3P7"/>
<protein>
    <submittedName>
        <fullName evidence="2">Uncharacterized protein</fullName>
    </submittedName>
</protein>
<sequence length="107" mass="11564">MPGEIGFVTGNPHSCHQHAAFKVHQSARDDRQVPSARDRRQGEITGMSNEGCYSVPIQNSGKGSGGGGGNREHEHKLYSHQATALEMEVFPTDTRTRCIACRAAGET</sequence>